<feature type="region of interest" description="Disordered" evidence="1">
    <location>
        <begin position="1"/>
        <end position="28"/>
    </location>
</feature>
<evidence type="ECO:0000256" key="1">
    <source>
        <dbReference type="SAM" id="MobiDB-lite"/>
    </source>
</evidence>
<dbReference type="Proteomes" id="UP000663840">
    <property type="component" value="Unassembled WGS sequence"/>
</dbReference>
<gene>
    <name evidence="2" type="ORF">RDB_LOCUS130022</name>
    <name evidence="3" type="ORF">RhiXN_00168</name>
</gene>
<dbReference type="AlphaFoldDB" id="A0A8H3CE00"/>
<name>A0A8H3CE00_9AGAM</name>
<evidence type="ECO:0000313" key="4">
    <source>
        <dbReference type="Proteomes" id="UP000663840"/>
    </source>
</evidence>
<proteinExistence type="predicted"/>
<evidence type="ECO:0000313" key="2">
    <source>
        <dbReference type="EMBL" id="CAE6479308.1"/>
    </source>
</evidence>
<evidence type="ECO:0000313" key="3">
    <source>
        <dbReference type="EMBL" id="QRW18762.1"/>
    </source>
</evidence>
<dbReference type="EMBL" id="CAJMWR010004020">
    <property type="protein sequence ID" value="CAE6479308.1"/>
    <property type="molecule type" value="Genomic_DNA"/>
</dbReference>
<organism evidence="2 4">
    <name type="scientific">Rhizoctonia solani</name>
    <dbReference type="NCBI Taxonomy" id="456999"/>
    <lineage>
        <taxon>Eukaryota</taxon>
        <taxon>Fungi</taxon>
        <taxon>Dikarya</taxon>
        <taxon>Basidiomycota</taxon>
        <taxon>Agaricomycotina</taxon>
        <taxon>Agaricomycetes</taxon>
        <taxon>Cantharellales</taxon>
        <taxon>Ceratobasidiaceae</taxon>
        <taxon>Rhizoctonia</taxon>
    </lineage>
</organism>
<sequence>MNQANRPEVQKALLPPHSQTPTPSNSSSFEALVMDHTVPFDFYSFMRTGRLTVAMESHADIWDVFPGASVTRYFDGTAELHAISQPAALMHLDSFEITFQSSDPTCSVNEVSTSSSSRINQYILFEAPERNPNACIAVCRFRIVIPDTLFPWTGGRAQFRIRVCALFNVYNPERGARTLQRGPEYVHHFSLQLRTSRRGLPFGP</sequence>
<accession>A0A8H3CE00</accession>
<feature type="compositionally biased region" description="Polar residues" evidence="1">
    <location>
        <begin position="17"/>
        <end position="28"/>
    </location>
</feature>
<dbReference type="EMBL" id="CP059661">
    <property type="protein sequence ID" value="QRW18762.1"/>
    <property type="molecule type" value="Genomic_DNA"/>
</dbReference>
<reference evidence="3" key="1">
    <citation type="submission" date="2020-05" db="EMBL/GenBank/DDBJ databases">
        <title>Evolutionary and genomic comparisons of hybrid uninucleate and nonhybrid Rhizoctonia fungi.</title>
        <authorList>
            <person name="Li C."/>
            <person name="Chen X."/>
        </authorList>
    </citation>
    <scope>NUCLEOTIDE SEQUENCE</scope>
    <source>
        <strain evidence="3">AG-1 IA</strain>
    </source>
</reference>
<protein>
    <submittedName>
        <fullName evidence="2">Uncharacterized protein</fullName>
    </submittedName>
</protein>
<dbReference type="Proteomes" id="UP000650533">
    <property type="component" value="Chromosome 4"/>
</dbReference>
<reference evidence="2" key="2">
    <citation type="submission" date="2021-01" db="EMBL/GenBank/DDBJ databases">
        <authorList>
            <person name="Kaushik A."/>
        </authorList>
    </citation>
    <scope>NUCLEOTIDE SEQUENCE</scope>
    <source>
        <strain evidence="2">AG1-1A</strain>
    </source>
</reference>